<organism evidence="13 14">
    <name type="scientific">Leucobacter chromiisoli</name>
    <dbReference type="NCBI Taxonomy" id="2796471"/>
    <lineage>
        <taxon>Bacteria</taxon>
        <taxon>Bacillati</taxon>
        <taxon>Actinomycetota</taxon>
        <taxon>Actinomycetes</taxon>
        <taxon>Micrococcales</taxon>
        <taxon>Microbacteriaceae</taxon>
        <taxon>Leucobacter</taxon>
    </lineage>
</organism>
<dbReference type="InterPro" id="IPR017665">
    <property type="entry name" value="Guanylate_kinase"/>
</dbReference>
<evidence type="ECO:0000256" key="3">
    <source>
        <dbReference type="ARBA" id="ARBA00012961"/>
    </source>
</evidence>
<comment type="subcellular location">
    <subcellularLocation>
        <location evidence="11">Cytoplasm</location>
    </subcellularLocation>
</comment>
<dbReference type="Pfam" id="PF22525">
    <property type="entry name" value="H2TH_5"/>
    <property type="match status" value="1"/>
</dbReference>
<sequence>MPEVDRAAANRAAIAARRARADLKHRLRSGETSPLKVLEQAQTPGTPAASLRITDFLLSFPSIGQVKSERLLEELAISDRKRLGGLGRQQRTRLEGFVRRRLGTDAAGDRPPLTVLAGPTAVGKGTVAAYIREHFPEVKLSVSATTRRPRPGEIDGVHYFFVDDERFDRMLAADELLEWATVHNKYRYGTPRGPVVQAAERGELVLLEIDLQGARQVRASMPAARLVFLAPPSWDELVNRLVGRGTEDAEERDRRLETAKVELAAAEEFDEVIINDEVPRAAARLVELMRGER</sequence>
<comment type="catalytic activity">
    <reaction evidence="10 11">
        <text>GMP + ATP = GDP + ADP</text>
        <dbReference type="Rhea" id="RHEA:20780"/>
        <dbReference type="ChEBI" id="CHEBI:30616"/>
        <dbReference type="ChEBI" id="CHEBI:58115"/>
        <dbReference type="ChEBI" id="CHEBI:58189"/>
        <dbReference type="ChEBI" id="CHEBI:456216"/>
        <dbReference type="EC" id="2.7.4.8"/>
    </reaction>
</comment>
<dbReference type="EC" id="2.7.4.8" evidence="3 11"/>
<dbReference type="Gene3D" id="3.30.63.10">
    <property type="entry name" value="Guanylate Kinase phosphate binding domain"/>
    <property type="match status" value="1"/>
</dbReference>
<dbReference type="GO" id="GO:0005524">
    <property type="term" value="F:ATP binding"/>
    <property type="evidence" value="ECO:0007669"/>
    <property type="project" value="UniProtKB-UniRule"/>
</dbReference>
<comment type="function">
    <text evidence="1 11">Essential for recycling GMP and indirectly, cGMP.</text>
</comment>
<dbReference type="InterPro" id="IPR020590">
    <property type="entry name" value="Guanylate_kinase_CS"/>
</dbReference>
<dbReference type="FunFam" id="3.30.63.10:FF:000002">
    <property type="entry name" value="Guanylate kinase 1"/>
    <property type="match status" value="1"/>
</dbReference>
<evidence type="ECO:0000313" key="14">
    <source>
        <dbReference type="Proteomes" id="UP000608530"/>
    </source>
</evidence>
<dbReference type="InterPro" id="IPR008144">
    <property type="entry name" value="Guanylate_kin-like_dom"/>
</dbReference>
<comment type="caution">
    <text evidence="13">The sequence shown here is derived from an EMBL/GenBank/DDBJ whole genome shotgun (WGS) entry which is preliminary data.</text>
</comment>
<evidence type="ECO:0000313" key="13">
    <source>
        <dbReference type="EMBL" id="MBK0418146.1"/>
    </source>
</evidence>
<dbReference type="CDD" id="cd00071">
    <property type="entry name" value="GMPK"/>
    <property type="match status" value="1"/>
</dbReference>
<dbReference type="PROSITE" id="PS50052">
    <property type="entry name" value="GUANYLATE_KINASE_2"/>
    <property type="match status" value="1"/>
</dbReference>
<dbReference type="Gene3D" id="3.40.50.300">
    <property type="entry name" value="P-loop containing nucleotide triphosphate hydrolases"/>
    <property type="match status" value="1"/>
</dbReference>
<dbReference type="GO" id="GO:0005829">
    <property type="term" value="C:cytosol"/>
    <property type="evidence" value="ECO:0007669"/>
    <property type="project" value="TreeGrafter"/>
</dbReference>
<dbReference type="Proteomes" id="UP000608530">
    <property type="component" value="Unassembled WGS sequence"/>
</dbReference>
<keyword evidence="11" id="KW-0963">Cytoplasm</keyword>
<keyword evidence="6 11" id="KW-0547">Nucleotide-binding</keyword>
<gene>
    <name evidence="11 13" type="primary">gmk</name>
    <name evidence="13" type="ORF">JD276_03775</name>
</gene>
<evidence type="ECO:0000256" key="10">
    <source>
        <dbReference type="ARBA" id="ARBA00048594"/>
    </source>
</evidence>
<feature type="binding site" evidence="11">
    <location>
        <begin position="118"/>
        <end position="125"/>
    </location>
    <ligand>
        <name>ATP</name>
        <dbReference type="ChEBI" id="CHEBI:30616"/>
    </ligand>
</feature>
<dbReference type="EMBL" id="JAEHOH010000005">
    <property type="protein sequence ID" value="MBK0418146.1"/>
    <property type="molecule type" value="Genomic_DNA"/>
</dbReference>
<evidence type="ECO:0000259" key="12">
    <source>
        <dbReference type="PROSITE" id="PS50052"/>
    </source>
</evidence>
<dbReference type="GO" id="GO:0004385">
    <property type="term" value="F:GMP kinase activity"/>
    <property type="evidence" value="ECO:0007669"/>
    <property type="project" value="UniProtKB-UniRule"/>
</dbReference>
<dbReference type="SMART" id="SM00072">
    <property type="entry name" value="GuKc"/>
    <property type="match status" value="1"/>
</dbReference>
<evidence type="ECO:0000256" key="4">
    <source>
        <dbReference type="ARBA" id="ARBA00016296"/>
    </source>
</evidence>
<keyword evidence="14" id="KW-1185">Reference proteome</keyword>
<dbReference type="PANTHER" id="PTHR23117:SF13">
    <property type="entry name" value="GUANYLATE KINASE"/>
    <property type="match status" value="1"/>
</dbReference>
<evidence type="ECO:0000256" key="9">
    <source>
        <dbReference type="ARBA" id="ARBA00030128"/>
    </source>
</evidence>
<dbReference type="Pfam" id="PF00625">
    <property type="entry name" value="Guanylate_kin"/>
    <property type="match status" value="1"/>
</dbReference>
<dbReference type="PANTHER" id="PTHR23117">
    <property type="entry name" value="GUANYLATE KINASE-RELATED"/>
    <property type="match status" value="1"/>
</dbReference>
<dbReference type="SUPFAM" id="SSF52540">
    <property type="entry name" value="P-loop containing nucleoside triphosphate hydrolases"/>
    <property type="match status" value="1"/>
</dbReference>
<evidence type="ECO:0000256" key="8">
    <source>
        <dbReference type="ARBA" id="ARBA00022840"/>
    </source>
</evidence>
<evidence type="ECO:0000256" key="7">
    <source>
        <dbReference type="ARBA" id="ARBA00022777"/>
    </source>
</evidence>
<proteinExistence type="inferred from homology"/>
<evidence type="ECO:0000256" key="6">
    <source>
        <dbReference type="ARBA" id="ARBA00022741"/>
    </source>
</evidence>
<feature type="domain" description="Guanylate kinase-like" evidence="12">
    <location>
        <begin position="111"/>
        <end position="290"/>
    </location>
</feature>
<evidence type="ECO:0000256" key="2">
    <source>
        <dbReference type="ARBA" id="ARBA00005790"/>
    </source>
</evidence>
<comment type="similarity">
    <text evidence="2 11">Belongs to the guanylate kinase family.</text>
</comment>
<dbReference type="PROSITE" id="PS00856">
    <property type="entry name" value="GUANYLATE_KINASE_1"/>
    <property type="match status" value="1"/>
</dbReference>
<keyword evidence="8 11" id="KW-0067">ATP-binding</keyword>
<evidence type="ECO:0000256" key="5">
    <source>
        <dbReference type="ARBA" id="ARBA00022679"/>
    </source>
</evidence>
<dbReference type="AlphaFoldDB" id="A0A934UU81"/>
<dbReference type="NCBIfam" id="NF041260">
    <property type="entry name" value="actino_IHF"/>
    <property type="match status" value="1"/>
</dbReference>
<evidence type="ECO:0000256" key="11">
    <source>
        <dbReference type="HAMAP-Rule" id="MF_00328"/>
    </source>
</evidence>
<keyword evidence="5 11" id="KW-0808">Transferase</keyword>
<evidence type="ECO:0000256" key="1">
    <source>
        <dbReference type="ARBA" id="ARBA00003531"/>
    </source>
</evidence>
<dbReference type="Gene3D" id="1.10.8.50">
    <property type="match status" value="1"/>
</dbReference>
<dbReference type="InterPro" id="IPR047806">
    <property type="entry name" value="IHF_actinobact"/>
</dbReference>
<name>A0A934UU81_9MICO</name>
<dbReference type="InterPro" id="IPR055201">
    <property type="entry name" value="IHF-like_H2TH"/>
</dbReference>
<dbReference type="HAMAP" id="MF_00328">
    <property type="entry name" value="Guanylate_kinase"/>
    <property type="match status" value="1"/>
</dbReference>
<dbReference type="NCBIfam" id="TIGR03263">
    <property type="entry name" value="guanyl_kin"/>
    <property type="match status" value="1"/>
</dbReference>
<reference evidence="13" key="1">
    <citation type="submission" date="2020-12" db="EMBL/GenBank/DDBJ databases">
        <title>Leucobacter sp. CAS1, isolated from Chromium sludge.</title>
        <authorList>
            <person name="Xu Z."/>
        </authorList>
    </citation>
    <scope>NUCLEOTIDE SEQUENCE</scope>
    <source>
        <strain evidence="13">CSA1</strain>
    </source>
</reference>
<protein>
    <recommendedName>
        <fullName evidence="4 11">Guanylate kinase</fullName>
        <ecNumber evidence="3 11">2.7.4.8</ecNumber>
    </recommendedName>
    <alternativeName>
        <fullName evidence="9 11">GMP kinase</fullName>
    </alternativeName>
</protein>
<keyword evidence="7 11" id="KW-0418">Kinase</keyword>
<accession>A0A934UU81</accession>
<dbReference type="InterPro" id="IPR008145">
    <property type="entry name" value="GK/Ca_channel_bsu"/>
</dbReference>
<dbReference type="InterPro" id="IPR027417">
    <property type="entry name" value="P-loop_NTPase"/>
</dbReference>